<dbReference type="AlphaFoldDB" id="A0A6A6B144"/>
<protein>
    <submittedName>
        <fullName evidence="2">Uncharacterized protein</fullName>
    </submittedName>
</protein>
<feature type="region of interest" description="Disordered" evidence="1">
    <location>
        <begin position="168"/>
        <end position="208"/>
    </location>
</feature>
<dbReference type="Proteomes" id="UP000799438">
    <property type="component" value="Unassembled WGS sequence"/>
</dbReference>
<gene>
    <name evidence="2" type="ORF">K452DRAFT_312042</name>
</gene>
<feature type="region of interest" description="Disordered" evidence="1">
    <location>
        <begin position="101"/>
        <end position="154"/>
    </location>
</feature>
<sequence length="241" mass="26106">MATAHASGGSAGTVEAGWTTVDDWVAGKYARPIIPRSPFIHLPHLPSHPQMILHLQTCACHLHAHLHTHSHPHPSWHAPTRSHTHVGMSGATSVREIAWLGPESAKDTPGQIRRTADEGDDDNNGHRASHARSTTSAASISNGDSGTSPTGPIVHHFFPLFREASRATSPRNMVDGGDASKRPTTTTVTRRQCPSCQIQQQVPAPDPSLLNQVETQEDKGPKALMALEYTDNEFCSPKKMR</sequence>
<evidence type="ECO:0000313" key="3">
    <source>
        <dbReference type="Proteomes" id="UP000799438"/>
    </source>
</evidence>
<dbReference type="GeneID" id="54301007"/>
<proteinExistence type="predicted"/>
<feature type="compositionally biased region" description="Polar residues" evidence="1">
    <location>
        <begin position="140"/>
        <end position="150"/>
    </location>
</feature>
<evidence type="ECO:0000313" key="2">
    <source>
        <dbReference type="EMBL" id="KAF2137912.1"/>
    </source>
</evidence>
<feature type="compositionally biased region" description="Polar residues" evidence="1">
    <location>
        <begin position="182"/>
        <end position="202"/>
    </location>
</feature>
<keyword evidence="3" id="KW-1185">Reference proteome</keyword>
<dbReference type="EMBL" id="ML995499">
    <property type="protein sequence ID" value="KAF2137912.1"/>
    <property type="molecule type" value="Genomic_DNA"/>
</dbReference>
<organism evidence="2 3">
    <name type="scientific">Aplosporella prunicola CBS 121167</name>
    <dbReference type="NCBI Taxonomy" id="1176127"/>
    <lineage>
        <taxon>Eukaryota</taxon>
        <taxon>Fungi</taxon>
        <taxon>Dikarya</taxon>
        <taxon>Ascomycota</taxon>
        <taxon>Pezizomycotina</taxon>
        <taxon>Dothideomycetes</taxon>
        <taxon>Dothideomycetes incertae sedis</taxon>
        <taxon>Botryosphaeriales</taxon>
        <taxon>Aplosporellaceae</taxon>
        <taxon>Aplosporella</taxon>
    </lineage>
</organism>
<reference evidence="2" key="1">
    <citation type="journal article" date="2020" name="Stud. Mycol.">
        <title>101 Dothideomycetes genomes: a test case for predicting lifestyles and emergence of pathogens.</title>
        <authorList>
            <person name="Haridas S."/>
            <person name="Albert R."/>
            <person name="Binder M."/>
            <person name="Bloem J."/>
            <person name="Labutti K."/>
            <person name="Salamov A."/>
            <person name="Andreopoulos B."/>
            <person name="Baker S."/>
            <person name="Barry K."/>
            <person name="Bills G."/>
            <person name="Bluhm B."/>
            <person name="Cannon C."/>
            <person name="Castanera R."/>
            <person name="Culley D."/>
            <person name="Daum C."/>
            <person name="Ezra D."/>
            <person name="Gonzalez J."/>
            <person name="Henrissat B."/>
            <person name="Kuo A."/>
            <person name="Liang C."/>
            <person name="Lipzen A."/>
            <person name="Lutzoni F."/>
            <person name="Magnuson J."/>
            <person name="Mondo S."/>
            <person name="Nolan M."/>
            <person name="Ohm R."/>
            <person name="Pangilinan J."/>
            <person name="Park H.-J."/>
            <person name="Ramirez L."/>
            <person name="Alfaro M."/>
            <person name="Sun H."/>
            <person name="Tritt A."/>
            <person name="Yoshinaga Y."/>
            <person name="Zwiers L.-H."/>
            <person name="Turgeon B."/>
            <person name="Goodwin S."/>
            <person name="Spatafora J."/>
            <person name="Crous P."/>
            <person name="Grigoriev I."/>
        </authorList>
    </citation>
    <scope>NUCLEOTIDE SEQUENCE</scope>
    <source>
        <strain evidence="2">CBS 121167</strain>
    </source>
</reference>
<accession>A0A6A6B144</accession>
<name>A0A6A6B144_9PEZI</name>
<evidence type="ECO:0000256" key="1">
    <source>
        <dbReference type="SAM" id="MobiDB-lite"/>
    </source>
</evidence>
<dbReference type="RefSeq" id="XP_033393627.1">
    <property type="nucleotide sequence ID" value="XM_033543510.1"/>
</dbReference>